<dbReference type="GO" id="GO:0000160">
    <property type="term" value="P:phosphorelay signal transduction system"/>
    <property type="evidence" value="ECO:0007669"/>
    <property type="project" value="UniProtKB-KW"/>
</dbReference>
<dbReference type="PANTHER" id="PTHR41523">
    <property type="entry name" value="TWO-COMPONENT SYSTEM SENSOR PROTEIN"/>
    <property type="match status" value="1"/>
</dbReference>
<keyword evidence="8" id="KW-0418">Kinase</keyword>
<dbReference type="InterPro" id="IPR011495">
    <property type="entry name" value="Sig_transdc_His_kin_sub2_dim/P"/>
</dbReference>
<evidence type="ECO:0000259" key="14">
    <source>
        <dbReference type="PROSITE" id="PS50109"/>
    </source>
</evidence>
<dbReference type="InterPro" id="IPR036890">
    <property type="entry name" value="HATPase_C_sf"/>
</dbReference>
<comment type="catalytic activity">
    <reaction evidence="1">
        <text>ATP + protein L-histidine = ADP + protein N-phospho-L-histidine.</text>
        <dbReference type="EC" id="2.7.13.3"/>
    </reaction>
</comment>
<dbReference type="InterPro" id="IPR038318">
    <property type="entry name" value="KdpD_sf"/>
</dbReference>
<dbReference type="Pfam" id="PF13493">
    <property type="entry name" value="DUF4118"/>
    <property type="match status" value="1"/>
</dbReference>
<keyword evidence="12 13" id="KW-0472">Membrane</keyword>
<sequence>MVKRNERPFLERLPLAVDRPLTGYGVAILLSGIAWWARWALDPAFPQGFPYLTFFPAVVVSAFLFGRRAGLFAAILCGVLAWYFFIPPFHSFAINRGTSITLAFYVAVVAVDILLIDWMQRGNEQLRRERARSEKLVAHSQLLFSELQHRVSNNLQMVGAVLSLQRRGVTDPAARQALSDAAGKLQTIGRIQRQLYDTSGAPLAPDRLLPDLTRDLIETAGRPGIDWKVHVAPGLELPSGSAIPLALILAESIANAIEHGFAERAEGCITVTMHEMDAALTLSVADDGAGPPDGFDAATATSLGLRIARTLAEQLEGSFTLERGVRGGAVATLRIPLSDA</sequence>
<gene>
    <name evidence="15" type="ORF">FPZ54_00105</name>
</gene>
<feature type="transmembrane region" description="Helical" evidence="13">
    <location>
        <begin position="102"/>
        <end position="120"/>
    </location>
</feature>
<feature type="domain" description="Histidine kinase" evidence="14">
    <location>
        <begin position="146"/>
        <end position="339"/>
    </location>
</feature>
<evidence type="ECO:0000313" key="15">
    <source>
        <dbReference type="EMBL" id="QDX24586.1"/>
    </source>
</evidence>
<feature type="transmembrane region" description="Helical" evidence="13">
    <location>
        <begin position="49"/>
        <end position="66"/>
    </location>
</feature>
<dbReference type="Gene3D" id="1.20.120.620">
    <property type="entry name" value="Backbone structure of the membrane domain of e. Coli histidine kinase receptor kdpd"/>
    <property type="match status" value="1"/>
</dbReference>
<dbReference type="Pfam" id="PF07568">
    <property type="entry name" value="HisKA_2"/>
    <property type="match status" value="1"/>
</dbReference>
<dbReference type="EMBL" id="CP042239">
    <property type="protein sequence ID" value="QDX24586.1"/>
    <property type="molecule type" value="Genomic_DNA"/>
</dbReference>
<dbReference type="GO" id="GO:0016020">
    <property type="term" value="C:membrane"/>
    <property type="evidence" value="ECO:0007669"/>
    <property type="project" value="UniProtKB-SubCell"/>
</dbReference>
<dbReference type="KEGG" id="ssua:FPZ54_00105"/>
<accession>A0A518RAV8</accession>
<keyword evidence="16" id="KW-1185">Reference proteome</keyword>
<comment type="subcellular location">
    <subcellularLocation>
        <location evidence="2">Membrane</location>
        <topology evidence="2">Multi-pass membrane protein</topology>
    </subcellularLocation>
</comment>
<dbReference type="InterPro" id="IPR025201">
    <property type="entry name" value="KdpD_TM"/>
</dbReference>
<dbReference type="Pfam" id="PF02518">
    <property type="entry name" value="HATPase_c"/>
    <property type="match status" value="1"/>
</dbReference>
<evidence type="ECO:0000256" key="3">
    <source>
        <dbReference type="ARBA" id="ARBA00012438"/>
    </source>
</evidence>
<evidence type="ECO:0000256" key="6">
    <source>
        <dbReference type="ARBA" id="ARBA00022692"/>
    </source>
</evidence>
<evidence type="ECO:0000256" key="8">
    <source>
        <dbReference type="ARBA" id="ARBA00022777"/>
    </source>
</evidence>
<dbReference type="PANTHER" id="PTHR41523:SF8">
    <property type="entry name" value="ETHYLENE RESPONSE SENSOR PROTEIN"/>
    <property type="match status" value="1"/>
</dbReference>
<feature type="transmembrane region" description="Helical" evidence="13">
    <location>
        <begin position="21"/>
        <end position="37"/>
    </location>
</feature>
<protein>
    <recommendedName>
        <fullName evidence="3">histidine kinase</fullName>
        <ecNumber evidence="3">2.7.13.3</ecNumber>
    </recommendedName>
</protein>
<keyword evidence="7" id="KW-0547">Nucleotide-binding</keyword>
<evidence type="ECO:0000256" key="5">
    <source>
        <dbReference type="ARBA" id="ARBA00022679"/>
    </source>
</evidence>
<dbReference type="EC" id="2.7.13.3" evidence="3"/>
<dbReference type="Gene3D" id="3.30.565.10">
    <property type="entry name" value="Histidine kinase-like ATPase, C-terminal domain"/>
    <property type="match status" value="1"/>
</dbReference>
<evidence type="ECO:0000256" key="9">
    <source>
        <dbReference type="ARBA" id="ARBA00022840"/>
    </source>
</evidence>
<keyword evidence="6 13" id="KW-0812">Transmembrane</keyword>
<dbReference type="PROSITE" id="PS50109">
    <property type="entry name" value="HIS_KIN"/>
    <property type="match status" value="1"/>
</dbReference>
<evidence type="ECO:0000256" key="12">
    <source>
        <dbReference type="ARBA" id="ARBA00023136"/>
    </source>
</evidence>
<evidence type="ECO:0000313" key="16">
    <source>
        <dbReference type="Proteomes" id="UP000318055"/>
    </source>
</evidence>
<evidence type="ECO:0000256" key="1">
    <source>
        <dbReference type="ARBA" id="ARBA00000085"/>
    </source>
</evidence>
<evidence type="ECO:0000256" key="13">
    <source>
        <dbReference type="SAM" id="Phobius"/>
    </source>
</evidence>
<keyword evidence="4" id="KW-0597">Phosphoprotein</keyword>
<dbReference type="GO" id="GO:0005524">
    <property type="term" value="F:ATP binding"/>
    <property type="evidence" value="ECO:0007669"/>
    <property type="project" value="UniProtKB-KW"/>
</dbReference>
<evidence type="ECO:0000256" key="10">
    <source>
        <dbReference type="ARBA" id="ARBA00022989"/>
    </source>
</evidence>
<dbReference type="OrthoDB" id="7991996at2"/>
<dbReference type="InterPro" id="IPR003594">
    <property type="entry name" value="HATPase_dom"/>
</dbReference>
<evidence type="ECO:0000256" key="11">
    <source>
        <dbReference type="ARBA" id="ARBA00023012"/>
    </source>
</evidence>
<evidence type="ECO:0000256" key="4">
    <source>
        <dbReference type="ARBA" id="ARBA00022553"/>
    </source>
</evidence>
<organism evidence="15 16">
    <name type="scientific">Sphingomonas suaedae</name>
    <dbReference type="NCBI Taxonomy" id="2599297"/>
    <lineage>
        <taxon>Bacteria</taxon>
        <taxon>Pseudomonadati</taxon>
        <taxon>Pseudomonadota</taxon>
        <taxon>Alphaproteobacteria</taxon>
        <taxon>Sphingomonadales</taxon>
        <taxon>Sphingomonadaceae</taxon>
        <taxon>Sphingomonas</taxon>
    </lineage>
</organism>
<dbReference type="SUPFAM" id="SSF55874">
    <property type="entry name" value="ATPase domain of HSP90 chaperone/DNA topoisomerase II/histidine kinase"/>
    <property type="match status" value="1"/>
</dbReference>
<dbReference type="AlphaFoldDB" id="A0A518RAV8"/>
<dbReference type="GO" id="GO:0004673">
    <property type="term" value="F:protein histidine kinase activity"/>
    <property type="evidence" value="ECO:0007669"/>
    <property type="project" value="UniProtKB-EC"/>
</dbReference>
<evidence type="ECO:0000256" key="2">
    <source>
        <dbReference type="ARBA" id="ARBA00004141"/>
    </source>
</evidence>
<keyword evidence="5" id="KW-0808">Transferase</keyword>
<dbReference type="Proteomes" id="UP000318055">
    <property type="component" value="Chromosome"/>
</dbReference>
<proteinExistence type="predicted"/>
<keyword evidence="11" id="KW-0902">Two-component regulatory system</keyword>
<reference evidence="15 16" key="1">
    <citation type="submission" date="2019-07" db="EMBL/GenBank/DDBJ databases">
        <title>Sphingomonas alkalisoli sp. nov., isolated from rhizosphere soil of Suaedae salsa.</title>
        <authorList>
            <person name="Zhang H."/>
            <person name="Xu L."/>
            <person name="Zhang J.-X."/>
            <person name="Sun J.-Q."/>
        </authorList>
    </citation>
    <scope>NUCLEOTIDE SEQUENCE [LARGE SCALE GENOMIC DNA]</scope>
    <source>
        <strain evidence="15 16">XS-10</strain>
    </source>
</reference>
<dbReference type="InterPro" id="IPR005467">
    <property type="entry name" value="His_kinase_dom"/>
</dbReference>
<keyword evidence="9" id="KW-0067">ATP-binding</keyword>
<keyword evidence="10 13" id="KW-1133">Transmembrane helix</keyword>
<dbReference type="SMART" id="SM00387">
    <property type="entry name" value="HATPase_c"/>
    <property type="match status" value="1"/>
</dbReference>
<dbReference type="RefSeq" id="WP_145844088.1">
    <property type="nucleotide sequence ID" value="NZ_CP042239.1"/>
</dbReference>
<name>A0A518RAV8_9SPHN</name>
<feature type="transmembrane region" description="Helical" evidence="13">
    <location>
        <begin position="71"/>
        <end position="90"/>
    </location>
</feature>
<evidence type="ECO:0000256" key="7">
    <source>
        <dbReference type="ARBA" id="ARBA00022741"/>
    </source>
</evidence>